<protein>
    <submittedName>
        <fullName evidence="2">Uncharacterized protein</fullName>
    </submittedName>
</protein>
<organism evidence="2">
    <name type="scientific">Oikopleura dioica</name>
    <name type="common">Tunicate</name>
    <dbReference type="NCBI Taxonomy" id="34765"/>
    <lineage>
        <taxon>Eukaryota</taxon>
        <taxon>Metazoa</taxon>
        <taxon>Chordata</taxon>
        <taxon>Tunicata</taxon>
        <taxon>Appendicularia</taxon>
        <taxon>Copelata</taxon>
        <taxon>Oikopleuridae</taxon>
        <taxon>Oikopleura</taxon>
    </lineage>
</organism>
<dbReference type="EMBL" id="FN653016">
    <property type="protein sequence ID" value="CBY07070.1"/>
    <property type="molecule type" value="Genomic_DNA"/>
</dbReference>
<evidence type="ECO:0000313" key="3">
    <source>
        <dbReference type="Proteomes" id="UP000001307"/>
    </source>
</evidence>
<proteinExistence type="predicted"/>
<evidence type="ECO:0000313" key="2">
    <source>
        <dbReference type="EMBL" id="CBY07070.1"/>
    </source>
</evidence>
<gene>
    <name evidence="2" type="ORF">GSOID_T00006153001</name>
</gene>
<name>E4WTV4_OIKDI</name>
<dbReference type="InParanoid" id="E4WTV4"/>
<evidence type="ECO:0000256" key="1">
    <source>
        <dbReference type="SAM" id="MobiDB-lite"/>
    </source>
</evidence>
<feature type="compositionally biased region" description="Basic and acidic residues" evidence="1">
    <location>
        <begin position="162"/>
        <end position="176"/>
    </location>
</feature>
<dbReference type="AlphaFoldDB" id="E4WTV4"/>
<reference evidence="2" key="1">
    <citation type="journal article" date="2010" name="Science">
        <title>Plasticity of animal genome architecture unmasked by rapid evolution of a pelagic tunicate.</title>
        <authorList>
            <person name="Denoeud F."/>
            <person name="Henriet S."/>
            <person name="Mungpakdee S."/>
            <person name="Aury J.M."/>
            <person name="Da Silva C."/>
            <person name="Brinkmann H."/>
            <person name="Mikhaleva J."/>
            <person name="Olsen L.C."/>
            <person name="Jubin C."/>
            <person name="Canestro C."/>
            <person name="Bouquet J.M."/>
            <person name="Danks G."/>
            <person name="Poulain J."/>
            <person name="Campsteijn C."/>
            <person name="Adamski M."/>
            <person name="Cross I."/>
            <person name="Yadetie F."/>
            <person name="Muffato M."/>
            <person name="Louis A."/>
            <person name="Butcher S."/>
            <person name="Tsagkogeorga G."/>
            <person name="Konrad A."/>
            <person name="Singh S."/>
            <person name="Jensen M.F."/>
            <person name="Cong E.H."/>
            <person name="Eikeseth-Otteraa H."/>
            <person name="Noel B."/>
            <person name="Anthouard V."/>
            <person name="Porcel B.M."/>
            <person name="Kachouri-Lafond R."/>
            <person name="Nishino A."/>
            <person name="Ugolini M."/>
            <person name="Chourrout P."/>
            <person name="Nishida H."/>
            <person name="Aasland R."/>
            <person name="Huzurbazar S."/>
            <person name="Westhof E."/>
            <person name="Delsuc F."/>
            <person name="Lehrach H."/>
            <person name="Reinhardt R."/>
            <person name="Weissenbach J."/>
            <person name="Roy S.W."/>
            <person name="Artiguenave F."/>
            <person name="Postlethwait J.H."/>
            <person name="Manak J.R."/>
            <person name="Thompson E.M."/>
            <person name="Jaillon O."/>
            <person name="Du Pasquier L."/>
            <person name="Boudinot P."/>
            <person name="Liberles D.A."/>
            <person name="Volff J.N."/>
            <person name="Philippe H."/>
            <person name="Lenhard B."/>
            <person name="Roest Crollius H."/>
            <person name="Wincker P."/>
            <person name="Chourrout D."/>
        </authorList>
    </citation>
    <scope>NUCLEOTIDE SEQUENCE [LARGE SCALE GENOMIC DNA]</scope>
</reference>
<sequence>MNEEKKKTRTRKKTVSFSKETKNENNDEYNNVKLKNDAIDDFTIQVLPKRLQALKSDFGTRRTISECTGSADKEEDDDFSLSKILSTKTLTPSKSFQDALIAIMAENPESPKKFDEIEWDEYESTKEPTSFLFKNRRTSVDDNVIGLRLGPRRRRGGIISEDSQKEFASIKEAEPL</sequence>
<feature type="region of interest" description="Disordered" evidence="1">
    <location>
        <begin position="1"/>
        <end position="26"/>
    </location>
</feature>
<keyword evidence="3" id="KW-1185">Reference proteome</keyword>
<feature type="region of interest" description="Disordered" evidence="1">
    <location>
        <begin position="153"/>
        <end position="176"/>
    </location>
</feature>
<accession>E4WTV4</accession>
<dbReference type="Proteomes" id="UP000001307">
    <property type="component" value="Unassembled WGS sequence"/>
</dbReference>